<dbReference type="Proteomes" id="UP000199021">
    <property type="component" value="Unassembled WGS sequence"/>
</dbReference>
<reference evidence="3" key="1">
    <citation type="submission" date="2016-10" db="EMBL/GenBank/DDBJ databases">
        <authorList>
            <person name="Varghese N."/>
            <person name="Submissions S."/>
        </authorList>
    </citation>
    <scope>NUCLEOTIDE SEQUENCE [LARGE SCALE GENOMIC DNA]</scope>
    <source>
        <strain evidence="3">DSM 24740</strain>
    </source>
</reference>
<keyword evidence="1" id="KW-0732">Signal</keyword>
<dbReference type="InParanoid" id="A0A1H8YXT9"/>
<name>A0A1H8YXT9_9BACT</name>
<evidence type="ECO:0000256" key="1">
    <source>
        <dbReference type="SAM" id="SignalP"/>
    </source>
</evidence>
<protein>
    <submittedName>
        <fullName evidence="2">Gliding motility-associated C-terminal domain-containing protein</fullName>
    </submittedName>
</protein>
<accession>A0A1H8YXT9</accession>
<feature type="signal peptide" evidence="1">
    <location>
        <begin position="1"/>
        <end position="19"/>
    </location>
</feature>
<dbReference type="NCBIfam" id="TIGR04131">
    <property type="entry name" value="Bac_Flav_CTERM"/>
    <property type="match status" value="1"/>
</dbReference>
<proteinExistence type="predicted"/>
<feature type="chain" id="PRO_5011634579" evidence="1">
    <location>
        <begin position="20"/>
        <end position="523"/>
    </location>
</feature>
<dbReference type="AlphaFoldDB" id="A0A1H8YXT9"/>
<gene>
    <name evidence="2" type="ORF">SAMN05444359_10171</name>
</gene>
<dbReference type="InterPro" id="IPR026341">
    <property type="entry name" value="T9SS_type_B"/>
</dbReference>
<dbReference type="EMBL" id="FOFB01000001">
    <property type="protein sequence ID" value="SEP56896.1"/>
    <property type="molecule type" value="Genomic_DNA"/>
</dbReference>
<dbReference type="RefSeq" id="WP_090164822.1">
    <property type="nucleotide sequence ID" value="NZ_FOFB01000001.1"/>
</dbReference>
<organism evidence="2 3">
    <name type="scientific">Neolewinella agarilytica</name>
    <dbReference type="NCBI Taxonomy" id="478744"/>
    <lineage>
        <taxon>Bacteria</taxon>
        <taxon>Pseudomonadati</taxon>
        <taxon>Bacteroidota</taxon>
        <taxon>Saprospiria</taxon>
        <taxon>Saprospirales</taxon>
        <taxon>Lewinellaceae</taxon>
        <taxon>Neolewinella</taxon>
    </lineage>
</organism>
<sequence length="523" mass="57250">MQSLLWGLLILVCSPVVLGQTAEICDNAIDDDLDGLIDLNDPDCDCPVAAPVSLIPNPSFEEADCCPGSRSQLGCASGWIQASEPTTDLIHDCGWAGWDDYLPPRPFPDGEGIMGFRDGRPAFMEETVPQSNWKEYAGACLLNPLIAGNRYRFEFDLGFSNLINSPPINVTFFGATDCANLPFGVGEVDLGCPTNGPGWVRLGSTRVQGGSGNQWVKSGIEVTPTEDIRAIAIGPACQERPSQVSLYYFFDNLLLADFESFQFKISGTAHLCSDAFTLQLPSRDNLSYQWYLEGVALVGEITPMLSRMYGFGQYVCRVEDADGCRVTPAYNHQVFPIEREASATICTAEVFPFGGRELTETGSYIDTFKSVNNCDSIVTLDLRVLVDLADTLSAKIFDGEAFEVAGRRLRTAGNHAISIPSSIGCDSLVLVDIDYYNVYFPTAFSPNGDGVNDRYEVFGNEDILEVLDLSVYDRWGSLISSGLDWDGTDHGRKAAPGVYVYRVRLLMDDGGEREFSGSMMLMR</sequence>
<evidence type="ECO:0000313" key="3">
    <source>
        <dbReference type="Proteomes" id="UP000199021"/>
    </source>
</evidence>
<dbReference type="OrthoDB" id="7794186at2"/>
<evidence type="ECO:0000313" key="2">
    <source>
        <dbReference type="EMBL" id="SEP56896.1"/>
    </source>
</evidence>
<keyword evidence="3" id="KW-1185">Reference proteome</keyword>
<dbReference type="Pfam" id="PF13585">
    <property type="entry name" value="CHU_C"/>
    <property type="match status" value="1"/>
</dbReference>
<dbReference type="STRING" id="478744.SAMN05444359_10171"/>